<dbReference type="Proteomes" id="UP000001940">
    <property type="component" value="Chromosome V"/>
</dbReference>
<keyword evidence="3" id="KW-1185">Reference proteome</keyword>
<dbReference type="AGR" id="WB:WBGene00005530"/>
<sequence length="346" mass="39149">MLNTSGETIEQSVRIFMGTSGVISFFINSFGVYLICYHHGMIDDYRYYLLYFQIILLIFDIYFSILMVPIPLFPVIGGYTIGFLSNFFGISTHYQMVFTLWCIGNTNTCIFISLLKRHQVVAAIEQKNVLPRQMQAFSKMSSNLLPVLGTIAFAFSEPSELQLKIIINEKYSSISTWISAIPGIAIYDIDFHRNPAFFFLTLSIIFGTVILSTSYYILYAQLYIMLKSIKTRISNRSFKKHSVAVISTIMQNLVFAFFFLFPILILSVVILTGKDASGACLVLIGVISFHSSANTLVMCLTFTSFRKAILSFFCNFCQQNQSRTITIVPPVNNLSVTVIRVKTGMH</sequence>
<evidence type="ECO:0000313" key="4">
    <source>
        <dbReference type="WormBase" id="Y22F5A.2"/>
    </source>
</evidence>
<dbReference type="OMA" id="TWISAIP"/>
<feature type="transmembrane region" description="Helical" evidence="1">
    <location>
        <begin position="243"/>
        <end position="270"/>
    </location>
</feature>
<dbReference type="KEGG" id="cel:CELE_Y22F5A.2"/>
<dbReference type="CTD" id="189519"/>
<dbReference type="eggNOG" id="ENOG502THF7">
    <property type="taxonomic scope" value="Eukaryota"/>
</dbReference>
<name>O62413_CAEEL</name>
<evidence type="ECO:0000313" key="2">
    <source>
        <dbReference type="EMBL" id="CAA16321.2"/>
    </source>
</evidence>
<dbReference type="OrthoDB" id="5849553at2759"/>
<dbReference type="PaxDb" id="6239-Y22F5A.2"/>
<keyword evidence="1" id="KW-1133">Transmembrane helix</keyword>
<dbReference type="STRING" id="6239.Y22F5A.2.1"/>
<dbReference type="GeneID" id="189519"/>
<dbReference type="InParanoid" id="O62413"/>
<evidence type="ECO:0000256" key="1">
    <source>
        <dbReference type="SAM" id="Phobius"/>
    </source>
</evidence>
<keyword evidence="2" id="KW-0675">Receptor</keyword>
<dbReference type="PhylomeDB" id="O62413"/>
<feature type="transmembrane region" description="Helical" evidence="1">
    <location>
        <begin position="197"/>
        <end position="222"/>
    </location>
</feature>
<organism evidence="2 3">
    <name type="scientific">Caenorhabditis elegans</name>
    <dbReference type="NCBI Taxonomy" id="6239"/>
    <lineage>
        <taxon>Eukaryota</taxon>
        <taxon>Metazoa</taxon>
        <taxon>Ecdysozoa</taxon>
        <taxon>Nematoda</taxon>
        <taxon>Chromadorea</taxon>
        <taxon>Rhabditida</taxon>
        <taxon>Rhabditina</taxon>
        <taxon>Rhabditomorpha</taxon>
        <taxon>Rhabditoidea</taxon>
        <taxon>Rhabditidae</taxon>
        <taxon>Peloderinae</taxon>
        <taxon>Caenorhabditis</taxon>
    </lineage>
</organism>
<keyword evidence="1" id="KW-0472">Membrane</keyword>
<dbReference type="InterPro" id="IPR019429">
    <property type="entry name" value="7TM_GPCR_serpentine_rcpt_Sri"/>
</dbReference>
<feature type="transmembrane region" description="Helical" evidence="1">
    <location>
        <begin position="15"/>
        <end position="36"/>
    </location>
</feature>
<dbReference type="Pfam" id="PF10327">
    <property type="entry name" value="7TM_GPCR_Sri"/>
    <property type="match status" value="1"/>
</dbReference>
<dbReference type="WormBase" id="Y22F5A.2">
    <property type="protein sequence ID" value="CE33726"/>
    <property type="gene ID" value="WBGene00005530"/>
    <property type="gene designation" value="sri-18"/>
</dbReference>
<dbReference type="EMBL" id="BX284605">
    <property type="protein sequence ID" value="CAA16321.2"/>
    <property type="molecule type" value="Genomic_DNA"/>
</dbReference>
<dbReference type="PANTHER" id="PTHR45830:SF21">
    <property type="entry name" value="SERPENTINE RECEPTOR, CLASS H-RELATED"/>
    <property type="match status" value="1"/>
</dbReference>
<feature type="transmembrane region" description="Helical" evidence="1">
    <location>
        <begin position="48"/>
        <end position="73"/>
    </location>
</feature>
<reference evidence="2 3" key="1">
    <citation type="journal article" date="1998" name="Science">
        <title>Genome sequence of the nematode C. elegans: a platform for investigating biology.</title>
        <authorList>
            <consortium name="The C. elegans sequencing consortium"/>
            <person name="Sulson J.E."/>
            <person name="Waterston R."/>
        </authorList>
    </citation>
    <scope>NUCLEOTIDE SEQUENCE [LARGE SCALE GENOMIC DNA]</scope>
    <source>
        <strain evidence="2 3">Bristol N2</strain>
    </source>
</reference>
<gene>
    <name evidence="2 4" type="primary">sri-18</name>
    <name evidence="2" type="ORF">CELE_Y22F5A.2</name>
    <name evidence="4" type="ORF">Y22F5A.2</name>
</gene>
<dbReference type="RefSeq" id="NP_505640.2">
    <property type="nucleotide sequence ID" value="NM_073239.3"/>
</dbReference>
<dbReference type="HOGENOM" id="CLU_067919_1_0_1"/>
<accession>O62413</accession>
<dbReference type="PANTHER" id="PTHR45830">
    <property type="entry name" value="SERPENTINE RECEPTOR, CLASS I"/>
    <property type="match status" value="1"/>
</dbReference>
<feature type="transmembrane region" description="Helical" evidence="1">
    <location>
        <begin position="276"/>
        <end position="302"/>
    </location>
</feature>
<dbReference type="AlphaFoldDB" id="O62413"/>
<dbReference type="PIR" id="T26552">
    <property type="entry name" value="T26552"/>
</dbReference>
<proteinExistence type="predicted"/>
<keyword evidence="1" id="KW-0812">Transmembrane</keyword>
<dbReference type="UCSC" id="Y22F5A.2">
    <property type="organism name" value="c. elegans"/>
</dbReference>
<feature type="transmembrane region" description="Helical" evidence="1">
    <location>
        <begin position="93"/>
        <end position="115"/>
    </location>
</feature>
<protein>
    <submittedName>
        <fullName evidence="2">Serpentine Receptor, class T</fullName>
    </submittedName>
</protein>
<evidence type="ECO:0000313" key="3">
    <source>
        <dbReference type="Proteomes" id="UP000001940"/>
    </source>
</evidence>
<feature type="transmembrane region" description="Helical" evidence="1">
    <location>
        <begin position="136"/>
        <end position="155"/>
    </location>
</feature>
<dbReference type="FunCoup" id="O62413">
    <property type="interactions" value="163"/>
</dbReference>